<dbReference type="EMBL" id="NEWD01000002">
    <property type="protein sequence ID" value="OXN01595.1"/>
    <property type="molecule type" value="Genomic_DNA"/>
</dbReference>
<accession>A0A229W173</accession>
<sequence length="130" mass="14402">MAMHATATVLVPVSVRPMSVGDRLTSRKALRDAFGGSIAKNSEPLRSLNARVITVTKQEWRDVTLEQRVAGPMRNHEITFVFVRDPRIHITGAPTMEYVFKGVFVIDNDGEHVRAMRIALSTTPNFALAA</sequence>
<gene>
    <name evidence="1" type="ORF">Tam10B_0038</name>
</gene>
<dbReference type="Proteomes" id="UP000215433">
    <property type="component" value="Unassembled WGS sequence"/>
</dbReference>
<name>A0A229W173_9BIFI</name>
<keyword evidence="2" id="KW-1185">Reference proteome</keyword>
<proteinExistence type="predicted"/>
<evidence type="ECO:0000313" key="2">
    <source>
        <dbReference type="Proteomes" id="UP000215433"/>
    </source>
</evidence>
<reference evidence="1 2" key="1">
    <citation type="submission" date="2017-05" db="EMBL/GenBank/DDBJ databases">
        <title>Bifidobacterium vansinderenii sp. nov.</title>
        <authorList>
            <person name="Lugli G.A."/>
            <person name="Duranti S."/>
            <person name="Mangifesta M."/>
        </authorList>
    </citation>
    <scope>NUCLEOTIDE SEQUENCE [LARGE SCALE GENOMIC DNA]</scope>
    <source>
        <strain evidence="1 2">Tam10B</strain>
    </source>
</reference>
<organism evidence="1 2">
    <name type="scientific">Bifidobacterium vansinderenii</name>
    <dbReference type="NCBI Taxonomy" id="1984871"/>
    <lineage>
        <taxon>Bacteria</taxon>
        <taxon>Bacillati</taxon>
        <taxon>Actinomycetota</taxon>
        <taxon>Actinomycetes</taxon>
        <taxon>Bifidobacteriales</taxon>
        <taxon>Bifidobacteriaceae</taxon>
        <taxon>Bifidobacterium</taxon>
    </lineage>
</organism>
<dbReference type="RefSeq" id="WP_093959276.1">
    <property type="nucleotide sequence ID" value="NZ_NEWD01000002.1"/>
</dbReference>
<protein>
    <submittedName>
        <fullName evidence="1">Uncharacterized protein</fullName>
    </submittedName>
</protein>
<comment type="caution">
    <text evidence="1">The sequence shown here is derived from an EMBL/GenBank/DDBJ whole genome shotgun (WGS) entry which is preliminary data.</text>
</comment>
<dbReference type="AlphaFoldDB" id="A0A229W173"/>
<evidence type="ECO:0000313" key="1">
    <source>
        <dbReference type="EMBL" id="OXN01595.1"/>
    </source>
</evidence>